<evidence type="ECO:0000313" key="3">
    <source>
        <dbReference type="Proteomes" id="UP000502508"/>
    </source>
</evidence>
<keyword evidence="3" id="KW-1185">Reference proteome</keyword>
<evidence type="ECO:0000259" key="1">
    <source>
        <dbReference type="Pfam" id="PF00576"/>
    </source>
</evidence>
<protein>
    <recommendedName>
        <fullName evidence="1">Transthyretin/hydroxyisourate hydrolase domain-containing protein</fullName>
    </recommendedName>
</protein>
<dbReference type="KEGG" id="pfla:Pflav_013370"/>
<dbReference type="EMBL" id="AP022870">
    <property type="protein sequence ID" value="BCB74927.1"/>
    <property type="molecule type" value="Genomic_DNA"/>
</dbReference>
<feature type="domain" description="Transthyretin/hydroxyisourate hydrolase" evidence="1">
    <location>
        <begin position="8"/>
        <end position="106"/>
    </location>
</feature>
<dbReference type="Pfam" id="PF00576">
    <property type="entry name" value="Transthyretin"/>
    <property type="match status" value="1"/>
</dbReference>
<dbReference type="InterPro" id="IPR036817">
    <property type="entry name" value="Transthyretin/HIU_hydrolase_sf"/>
</dbReference>
<proteinExistence type="predicted"/>
<dbReference type="PANTHER" id="PTHR10395:SF7">
    <property type="entry name" value="5-HYDROXYISOURATE HYDROLASE"/>
    <property type="match status" value="1"/>
</dbReference>
<organism evidence="2 3">
    <name type="scientific">Phytohabitans flavus</name>
    <dbReference type="NCBI Taxonomy" id="1076124"/>
    <lineage>
        <taxon>Bacteria</taxon>
        <taxon>Bacillati</taxon>
        <taxon>Actinomycetota</taxon>
        <taxon>Actinomycetes</taxon>
        <taxon>Micromonosporales</taxon>
        <taxon>Micromonosporaceae</taxon>
    </lineage>
</organism>
<dbReference type="GO" id="GO:0006144">
    <property type="term" value="P:purine nucleobase metabolic process"/>
    <property type="evidence" value="ECO:0007669"/>
    <property type="project" value="TreeGrafter"/>
</dbReference>
<sequence length="164" mass="18122">MVGAHVSISVKAQDAVHGQPAAGVRVRLERAADGVWIPLAQAETDRQGCVRDWYEPTSDRHTYRLTLNSDHYFTYLGFTTAYPEVAVTFRVLDETRSHQVEVLLSPTRTPPIWRCANEASSPRTLGAARGSCQPGPVASVNQLPLELLRARQSPTPRKHGNQPI</sequence>
<dbReference type="PANTHER" id="PTHR10395">
    <property type="entry name" value="URICASE AND TRANSTHYRETIN-RELATED"/>
    <property type="match status" value="1"/>
</dbReference>
<dbReference type="Proteomes" id="UP000502508">
    <property type="component" value="Chromosome"/>
</dbReference>
<name>A0A6F8XM93_9ACTN</name>
<reference evidence="2 3" key="2">
    <citation type="submission" date="2020-03" db="EMBL/GenBank/DDBJ databases">
        <authorList>
            <person name="Ichikawa N."/>
            <person name="Kimura A."/>
            <person name="Kitahashi Y."/>
            <person name="Uohara A."/>
        </authorList>
    </citation>
    <scope>NUCLEOTIDE SEQUENCE [LARGE SCALE GENOMIC DNA]</scope>
    <source>
        <strain evidence="2 3">NBRC 107702</strain>
    </source>
</reference>
<dbReference type="AlphaFoldDB" id="A0A6F8XM93"/>
<reference evidence="2 3" key="1">
    <citation type="submission" date="2020-03" db="EMBL/GenBank/DDBJ databases">
        <title>Whole genome shotgun sequence of Phytohabitans flavus NBRC 107702.</title>
        <authorList>
            <person name="Komaki H."/>
            <person name="Tamura T."/>
        </authorList>
    </citation>
    <scope>NUCLEOTIDE SEQUENCE [LARGE SCALE GENOMIC DNA]</scope>
    <source>
        <strain evidence="2 3">NBRC 107702</strain>
    </source>
</reference>
<dbReference type="RefSeq" id="WP_173034470.1">
    <property type="nucleotide sequence ID" value="NZ_AP022870.1"/>
</dbReference>
<dbReference type="InterPro" id="IPR023416">
    <property type="entry name" value="Transthyretin/HIU_hydrolase_d"/>
</dbReference>
<evidence type="ECO:0000313" key="2">
    <source>
        <dbReference type="EMBL" id="BCB74927.1"/>
    </source>
</evidence>
<accession>A0A6F8XM93</accession>
<gene>
    <name evidence="2" type="ORF">Pflav_013370</name>
</gene>
<dbReference type="Gene3D" id="2.60.40.180">
    <property type="entry name" value="Transthyretin/hydroxyisourate hydrolase domain"/>
    <property type="match status" value="1"/>
</dbReference>
<dbReference type="SUPFAM" id="SSF49472">
    <property type="entry name" value="Transthyretin (synonym: prealbumin)"/>
    <property type="match status" value="1"/>
</dbReference>